<evidence type="ECO:0000256" key="1">
    <source>
        <dbReference type="ARBA" id="ARBA00008919"/>
    </source>
</evidence>
<protein>
    <recommendedName>
        <fullName evidence="4">Fucosyltransferase C-terminal domain-containing protein</fullName>
    </recommendedName>
</protein>
<accession>A0A1G2RVU5</accession>
<reference evidence="5 6" key="1">
    <citation type="journal article" date="2016" name="Nat. Commun.">
        <title>Thousands of microbial genomes shed light on interconnected biogeochemical processes in an aquifer system.</title>
        <authorList>
            <person name="Anantharaman K."/>
            <person name="Brown C.T."/>
            <person name="Hug L.A."/>
            <person name="Sharon I."/>
            <person name="Castelle C.J."/>
            <person name="Probst A.J."/>
            <person name="Thomas B.C."/>
            <person name="Singh A."/>
            <person name="Wilkins M.J."/>
            <person name="Karaoz U."/>
            <person name="Brodie E.L."/>
            <person name="Williams K.H."/>
            <person name="Hubbard S.S."/>
            <person name="Banfield J.F."/>
        </authorList>
    </citation>
    <scope>NUCLEOTIDE SEQUENCE [LARGE SCALE GENOMIC DNA]</scope>
</reference>
<comment type="caution">
    <text evidence="5">The sequence shown here is derived from an EMBL/GenBank/DDBJ whole genome shotgun (WGS) entry which is preliminary data.</text>
</comment>
<evidence type="ECO:0000256" key="2">
    <source>
        <dbReference type="ARBA" id="ARBA00022676"/>
    </source>
</evidence>
<dbReference type="GO" id="GO:0046920">
    <property type="term" value="F:alpha-(1-&gt;3)-fucosyltransferase activity"/>
    <property type="evidence" value="ECO:0007669"/>
    <property type="project" value="TreeGrafter"/>
</dbReference>
<dbReference type="Proteomes" id="UP000178222">
    <property type="component" value="Unassembled WGS sequence"/>
</dbReference>
<feature type="domain" description="Fucosyltransferase C-terminal" evidence="4">
    <location>
        <begin position="180"/>
        <end position="308"/>
    </location>
</feature>
<dbReference type="SUPFAM" id="SSF53756">
    <property type="entry name" value="UDP-Glycosyltransferase/glycogen phosphorylase"/>
    <property type="match status" value="1"/>
</dbReference>
<sequence>MQNVYLDPNSYVHLQNVLFERSDRYNTNNCREPVIFLSEYCSKRGINLQTIDFWDREKASAQDIYVSFDHKFFLRKWYWRKRNPQYPRVDLAKFKKRILFHFEPPTVMAEIRYIAKSAMRAYDKAFFTWKIPGTNAQYFHTPQAHEGLFFEYWQNENRAFLTLINSNRSSLSRYKELLTERVRAILFFGKTHDIDLYGFGWDARPLFPYWFSGDAIRKTYKGSVEDKYKTLSQYTFAFAVENCELPGYITDKVFDCFYAGTIPLYLGAPDIEEYIPKDCFIDMRDFRNYEELRKFLKQLSQEEIKTYKENGRRFLESEHYKPFTKEHFARLFVEACQDA</sequence>
<dbReference type="AlphaFoldDB" id="A0A1G2RVU5"/>
<evidence type="ECO:0000256" key="3">
    <source>
        <dbReference type="ARBA" id="ARBA00022679"/>
    </source>
</evidence>
<organism evidence="5 6">
    <name type="scientific">Candidatus Wildermuthbacteria bacterium RIFCSPLOWO2_02_FULL_47_9c</name>
    <dbReference type="NCBI Taxonomy" id="1802466"/>
    <lineage>
        <taxon>Bacteria</taxon>
        <taxon>Candidatus Wildermuthiibacteriota</taxon>
    </lineage>
</organism>
<gene>
    <name evidence="5" type="ORF">A3J30_03010</name>
</gene>
<proteinExistence type="inferred from homology"/>
<comment type="similarity">
    <text evidence="1">Belongs to the glycosyltransferase 10 family.</text>
</comment>
<dbReference type="Gene3D" id="3.40.50.11660">
    <property type="entry name" value="Glycosyl transferase family 10, C-terminal domain"/>
    <property type="match status" value="1"/>
</dbReference>
<dbReference type="PANTHER" id="PTHR11929">
    <property type="entry name" value="ALPHA- 1,3 -FUCOSYLTRANSFERASE"/>
    <property type="match status" value="1"/>
</dbReference>
<evidence type="ECO:0000313" key="5">
    <source>
        <dbReference type="EMBL" id="OHA76955.1"/>
    </source>
</evidence>
<dbReference type="InterPro" id="IPR055270">
    <property type="entry name" value="Glyco_tran_10_C"/>
</dbReference>
<evidence type="ECO:0000313" key="6">
    <source>
        <dbReference type="Proteomes" id="UP000178222"/>
    </source>
</evidence>
<dbReference type="PANTHER" id="PTHR11929:SF194">
    <property type="entry name" value="ALPHA-(1,3)-FUCOSYLTRANSFERASE 10"/>
    <property type="match status" value="1"/>
</dbReference>
<dbReference type="InterPro" id="IPR038577">
    <property type="entry name" value="GT10-like_C_sf"/>
</dbReference>
<evidence type="ECO:0000259" key="4">
    <source>
        <dbReference type="Pfam" id="PF00852"/>
    </source>
</evidence>
<name>A0A1G2RVU5_9BACT</name>
<dbReference type="InterPro" id="IPR001503">
    <property type="entry name" value="Glyco_trans_10"/>
</dbReference>
<dbReference type="EMBL" id="MHUL01000019">
    <property type="protein sequence ID" value="OHA76955.1"/>
    <property type="molecule type" value="Genomic_DNA"/>
</dbReference>
<keyword evidence="2" id="KW-0328">Glycosyltransferase</keyword>
<keyword evidence="3" id="KW-0808">Transferase</keyword>
<dbReference type="GO" id="GO:0016020">
    <property type="term" value="C:membrane"/>
    <property type="evidence" value="ECO:0007669"/>
    <property type="project" value="InterPro"/>
</dbReference>
<dbReference type="Pfam" id="PF00852">
    <property type="entry name" value="Glyco_transf_10"/>
    <property type="match status" value="1"/>
</dbReference>